<evidence type="ECO:0000313" key="3">
    <source>
        <dbReference type="Proteomes" id="UP000293433"/>
    </source>
</evidence>
<proteinExistence type="predicted"/>
<dbReference type="OrthoDB" id="8684961at2"/>
<dbReference type="EMBL" id="SGWV01000007">
    <property type="protein sequence ID" value="RZS58720.1"/>
    <property type="molecule type" value="Genomic_DNA"/>
</dbReference>
<evidence type="ECO:0008006" key="4">
    <source>
        <dbReference type="Google" id="ProtNLM"/>
    </source>
</evidence>
<reference evidence="2 3" key="1">
    <citation type="submission" date="2019-02" db="EMBL/GenBank/DDBJ databases">
        <title>Genomic Encyclopedia of Type Strains, Phase IV (KMG-IV): sequencing the most valuable type-strain genomes for metagenomic binning, comparative biology and taxonomic classification.</title>
        <authorList>
            <person name="Goeker M."/>
        </authorList>
    </citation>
    <scope>NUCLEOTIDE SEQUENCE [LARGE SCALE GENOMIC DNA]</scope>
    <source>
        <strain evidence="2 3">DSM 10617</strain>
    </source>
</reference>
<feature type="transmembrane region" description="Helical" evidence="1">
    <location>
        <begin position="20"/>
        <end position="43"/>
    </location>
</feature>
<keyword evidence="3" id="KW-1185">Reference proteome</keyword>
<dbReference type="AlphaFoldDB" id="A0A4V2EX96"/>
<evidence type="ECO:0000256" key="1">
    <source>
        <dbReference type="SAM" id="Phobius"/>
    </source>
</evidence>
<evidence type="ECO:0000313" key="2">
    <source>
        <dbReference type="EMBL" id="RZS58720.1"/>
    </source>
</evidence>
<protein>
    <recommendedName>
        <fullName evidence="4">PilX-like prepilin protein</fullName>
    </recommendedName>
</protein>
<keyword evidence="1" id="KW-0472">Membrane</keyword>
<accession>A0A4V2EX96</accession>
<comment type="caution">
    <text evidence="2">The sequence shown here is derived from an EMBL/GenBank/DDBJ whole genome shotgun (WGS) entry which is preliminary data.</text>
</comment>
<sequence>MPHAGPPSAWHAHPTAALPAVQRGAGSLPVLLLILLGLLLYLLHSHQALIAQTRSVARLAQGAAAFEAAEAGLAWTLAQLNRPGDPQGRARDRLLVWPDRDGGASSVLPRHAAAAVACTQDDDTPGGWACHWSVNETQAAAPPEPSASADSPRSRPAWLMQLVPGPLAETLPPHRNTLTLKVTGCSHATSACGMAREEWAEAAVTPDARRHLRLTLALLGDLVLPPDAALSAGAQVSLGPGSRVVQGEPGSGAMAIEAGGNVNLSPDSRVITAPGRHHDDAVRHTQAGLQDPAPRWWRHFRASASLMRRLPSLRHVACPDGGCGAAELAQALVDGNRAVWLDGALRLDGGSWGDAERPLLLVVDGPVRLTGAVQAVGWLLADALDWRSDDPPGLPRGRWQGAISTWGDARLIGPVDLVHRPSVLARMRGGVGTWTALPGSWRDHGP</sequence>
<gene>
    <name evidence="2" type="ORF">EV685_1018</name>
</gene>
<dbReference type="RefSeq" id="WP_130480836.1">
    <property type="nucleotide sequence ID" value="NZ_SGWV01000007.1"/>
</dbReference>
<dbReference type="Proteomes" id="UP000293433">
    <property type="component" value="Unassembled WGS sequence"/>
</dbReference>
<name>A0A4V2EX96_9BURK</name>
<organism evidence="2 3">
    <name type="scientific">Sphaerotilus mobilis</name>
    <dbReference type="NCBI Taxonomy" id="47994"/>
    <lineage>
        <taxon>Bacteria</taxon>
        <taxon>Pseudomonadati</taxon>
        <taxon>Pseudomonadota</taxon>
        <taxon>Betaproteobacteria</taxon>
        <taxon>Burkholderiales</taxon>
        <taxon>Sphaerotilaceae</taxon>
        <taxon>Sphaerotilus</taxon>
    </lineage>
</organism>
<keyword evidence="1" id="KW-0812">Transmembrane</keyword>
<keyword evidence="1" id="KW-1133">Transmembrane helix</keyword>